<evidence type="ECO:0000313" key="2">
    <source>
        <dbReference type="EMBL" id="MEQ7846468.1"/>
    </source>
</evidence>
<keyword evidence="3" id="KW-1185">Reference proteome</keyword>
<keyword evidence="1" id="KW-0812">Transmembrane</keyword>
<name>A0ABV1NVB9_9ACTN</name>
<reference evidence="2 3" key="1">
    <citation type="submission" date="2024-02" db="EMBL/GenBank/DDBJ databases">
        <title>Full genome sequence of Nocardioides kribbensis.</title>
        <authorList>
            <person name="Poletto B.L."/>
            <person name="Silva G."/>
            <person name="Galante D."/>
            <person name="Campos K.R."/>
            <person name="Santos M.B.N."/>
            <person name="Sacchi C.T."/>
        </authorList>
    </citation>
    <scope>NUCLEOTIDE SEQUENCE [LARGE SCALE GENOMIC DNA]</scope>
    <source>
        <strain evidence="2 3">O4R</strain>
    </source>
</reference>
<proteinExistence type="predicted"/>
<dbReference type="EMBL" id="JBEGDP010000003">
    <property type="protein sequence ID" value="MEQ7846468.1"/>
    <property type="molecule type" value="Genomic_DNA"/>
</dbReference>
<organism evidence="2 3">
    <name type="scientific">Nocardioides kribbensis</name>
    <dbReference type="NCBI Taxonomy" id="305517"/>
    <lineage>
        <taxon>Bacteria</taxon>
        <taxon>Bacillati</taxon>
        <taxon>Actinomycetota</taxon>
        <taxon>Actinomycetes</taxon>
        <taxon>Propionibacteriales</taxon>
        <taxon>Nocardioidaceae</taxon>
        <taxon>Nocardioides</taxon>
    </lineage>
</organism>
<accession>A0ABV1NVB9</accession>
<protein>
    <submittedName>
        <fullName evidence="2">Flp family type IVb pilin</fullName>
    </submittedName>
</protein>
<comment type="caution">
    <text evidence="2">The sequence shown here is derived from an EMBL/GenBank/DDBJ whole genome shotgun (WGS) entry which is preliminary data.</text>
</comment>
<dbReference type="Pfam" id="PF04964">
    <property type="entry name" value="Flp_Fap"/>
    <property type="match status" value="1"/>
</dbReference>
<dbReference type="Proteomes" id="UP001482520">
    <property type="component" value="Unassembled WGS sequence"/>
</dbReference>
<gene>
    <name evidence="2" type="ORF">V6R90_04190</name>
</gene>
<evidence type="ECO:0000256" key="1">
    <source>
        <dbReference type="SAM" id="Phobius"/>
    </source>
</evidence>
<dbReference type="RefSeq" id="WP_349803875.1">
    <property type="nucleotide sequence ID" value="NZ_JBEGDP010000003.1"/>
</dbReference>
<evidence type="ECO:0000313" key="3">
    <source>
        <dbReference type="Proteomes" id="UP001482520"/>
    </source>
</evidence>
<sequence>MITYLSILLNALRIDRDDERGASAVEYGLLIAGIAALIVVVVFAFGGTISDIFNETCDSVSGNAATCDGPAPAGG</sequence>
<keyword evidence="1" id="KW-1133">Transmembrane helix</keyword>
<keyword evidence="1" id="KW-0472">Membrane</keyword>
<dbReference type="InterPro" id="IPR007047">
    <property type="entry name" value="Flp_Fap"/>
</dbReference>
<feature type="transmembrane region" description="Helical" evidence="1">
    <location>
        <begin position="27"/>
        <end position="46"/>
    </location>
</feature>